<dbReference type="AlphaFoldDB" id="B1X5S7"/>
<gene>
    <name evidence="5" type="ordered locus">PCC_0887</name>
</gene>
<dbReference type="GO" id="GO:0005886">
    <property type="term" value="C:plasma membrane"/>
    <property type="evidence" value="ECO:0007669"/>
    <property type="project" value="TreeGrafter"/>
</dbReference>
<dbReference type="GeneID" id="6481912"/>
<dbReference type="PANTHER" id="PTHR30627">
    <property type="entry name" value="PEPTIDOGLYCAN D,D-TRANSPEPTIDASE"/>
    <property type="match status" value="1"/>
</dbReference>
<keyword evidence="2 3" id="KW-0472">Membrane</keyword>
<dbReference type="RefSeq" id="YP_002049506.1">
    <property type="nucleotide sequence ID" value="NC_011087.1"/>
</dbReference>
<comment type="subcellular location">
    <subcellularLocation>
        <location evidence="1">Membrane</location>
    </subcellularLocation>
</comment>
<dbReference type="InterPro" id="IPR012338">
    <property type="entry name" value="Beta-lactam/transpept-like"/>
</dbReference>
<evidence type="ECO:0000256" key="2">
    <source>
        <dbReference type="ARBA" id="ARBA00023136"/>
    </source>
</evidence>
<keyword evidence="5" id="KW-0934">Plastid</keyword>
<protein>
    <submittedName>
        <fullName evidence="5">Putative peptidoglycan synthetase (Pbp transpeptidase domain)</fullName>
    </submittedName>
</protein>
<dbReference type="InterPro" id="IPR001460">
    <property type="entry name" value="PCN-bd_Tpept"/>
</dbReference>
<sequence length="598" mass="67124">MRHFLNSKLDIQSYLISFKLKFQKTFFYSRSGFQQRIFHIYLLISCSLSVIAGRMTFIQVIQSKQLELIAQTMQTQRIEPLGKLRRVVDRAGRLLAFDEERFNVAIQTRYFDIPGHKFNVNLISSDEKLAIASLSECLGVSSSELIRQLKIKPSGIRIASGLDLDIVRYFYELRGSSKGLWVKHYIKRVYPEKATLANVIGFVNLGRIPQSGVENSRAMDIRNYEKTLAFRQSGDGTTLPNDLKSDSLYSDDFCLEITIDTRLQQVASRALIKQMNKWDAKRGVAMVMDVRNGELLALASFPTYDPNRYWKYSSILYREWSVQDTSEPGSTFKPINLALALQGKAIEPHGKVNDVGALNISGWPILNHDHNENGLINFPRLLQVSSNIGMITAMSGIPLPFYWKWLDSIVKKPNTDLFEPVTGQVKSKEDFLNKSIEPAAVAFGQGFSLSPLRLIQLHAMLANGGRLITPRITRGVEFNGGTQIIDPAISRTLLRWMETVVEEGSGQIVSIPGYRIGGKTGTAQKAQRGQYSLETRVCSFVAHLPINNPQFAILVVVDEPKGKNAYGATVAGPVVKEIIETLLVFEKILPTEEIKLDT</sequence>
<accession>B1X5S7</accession>
<evidence type="ECO:0000256" key="3">
    <source>
        <dbReference type="SAM" id="Phobius"/>
    </source>
</evidence>
<dbReference type="InterPro" id="IPR050515">
    <property type="entry name" value="Beta-lactam/transpept"/>
</dbReference>
<dbReference type="EMBL" id="CP000815">
    <property type="protein sequence ID" value="ACB43296.1"/>
    <property type="molecule type" value="Genomic_DNA"/>
</dbReference>
<reference evidence="5" key="1">
    <citation type="submission" date="2007-08" db="EMBL/GenBank/DDBJ databases">
        <authorList>
            <person name="Gloeckner G."/>
            <person name="Nowack E."/>
            <person name="Melkonian M."/>
        </authorList>
    </citation>
    <scope>NUCLEOTIDE SEQUENCE</scope>
</reference>
<dbReference type="Gene3D" id="3.30.450.330">
    <property type="match status" value="1"/>
</dbReference>
<dbReference type="Gene3D" id="3.40.710.10">
    <property type="entry name" value="DD-peptidase/beta-lactamase superfamily"/>
    <property type="match status" value="1"/>
</dbReference>
<dbReference type="Pfam" id="PF00905">
    <property type="entry name" value="Transpeptidase"/>
    <property type="match status" value="1"/>
</dbReference>
<dbReference type="PANTHER" id="PTHR30627:SF1">
    <property type="entry name" value="PEPTIDOGLYCAN D,D-TRANSPEPTIDASE FTSI"/>
    <property type="match status" value="1"/>
</dbReference>
<keyword evidence="3" id="KW-1133">Transmembrane helix</keyword>
<feature type="domain" description="Penicillin-binding protein transpeptidase" evidence="4">
    <location>
        <begin position="283"/>
        <end position="580"/>
    </location>
</feature>
<dbReference type="GO" id="GO:0008658">
    <property type="term" value="F:penicillin binding"/>
    <property type="evidence" value="ECO:0007669"/>
    <property type="project" value="InterPro"/>
</dbReference>
<evidence type="ECO:0000259" key="4">
    <source>
        <dbReference type="Pfam" id="PF00905"/>
    </source>
</evidence>
<geneLocation type="organellar chromatophore" evidence="5"/>
<dbReference type="Gene3D" id="3.90.1310.10">
    <property type="entry name" value="Penicillin-binding protein 2a (Domain 2)"/>
    <property type="match status" value="1"/>
</dbReference>
<dbReference type="GO" id="GO:0071555">
    <property type="term" value="P:cell wall organization"/>
    <property type="evidence" value="ECO:0007669"/>
    <property type="project" value="TreeGrafter"/>
</dbReference>
<evidence type="ECO:0000256" key="1">
    <source>
        <dbReference type="ARBA" id="ARBA00004370"/>
    </source>
</evidence>
<proteinExistence type="predicted"/>
<dbReference type="SUPFAM" id="SSF56601">
    <property type="entry name" value="beta-lactamase/transpeptidase-like"/>
    <property type="match status" value="1"/>
</dbReference>
<name>B1X5S7_PAUCH</name>
<feature type="transmembrane region" description="Helical" evidence="3">
    <location>
        <begin position="38"/>
        <end position="57"/>
    </location>
</feature>
<reference evidence="5" key="2">
    <citation type="journal article" date="2008" name="Curr. Biol.">
        <title>Chromatophore genome sequence of Paulinella sheds light on acquisition of photosynthesis by eukaryotes.</title>
        <authorList>
            <person name="Nowack E.C.M."/>
            <person name="Melkonian M."/>
            <person name="Gloeckner G."/>
        </authorList>
    </citation>
    <scope>NUCLEOTIDE SEQUENCE [LARGE SCALE GENOMIC DNA]</scope>
</reference>
<dbReference type="SUPFAM" id="SSF56519">
    <property type="entry name" value="Penicillin binding protein dimerisation domain"/>
    <property type="match status" value="1"/>
</dbReference>
<organism evidence="5">
    <name type="scientific">Paulinella chromatophora</name>
    <dbReference type="NCBI Taxonomy" id="39717"/>
    <lineage>
        <taxon>Eukaryota</taxon>
        <taxon>Sar</taxon>
        <taxon>Rhizaria</taxon>
        <taxon>Cercozoa</taxon>
        <taxon>Imbricatea</taxon>
        <taxon>Silicofilosea</taxon>
        <taxon>Euglyphida</taxon>
        <taxon>Paulinellidae</taxon>
        <taxon>Paulinella</taxon>
    </lineage>
</organism>
<dbReference type="InterPro" id="IPR036138">
    <property type="entry name" value="PBP_dimer_sf"/>
</dbReference>
<evidence type="ECO:0000313" key="5">
    <source>
        <dbReference type="EMBL" id="ACB43296.1"/>
    </source>
</evidence>
<keyword evidence="3" id="KW-0812">Transmembrane</keyword>